<dbReference type="Gene3D" id="3.40.1190.20">
    <property type="match status" value="1"/>
</dbReference>
<dbReference type="UniPathway" id="UPA00060">
    <property type="reaction ID" value="UER00138"/>
</dbReference>
<keyword evidence="6" id="KW-0547">Nucleotide-binding</keyword>
<comment type="caution">
    <text evidence="12">The sequence shown here is derived from an EMBL/GenBank/DDBJ whole genome shotgun (WGS) entry which is preliminary data.</text>
</comment>
<evidence type="ECO:0000256" key="9">
    <source>
        <dbReference type="ARBA" id="ARBA00022977"/>
    </source>
</evidence>
<evidence type="ECO:0000256" key="7">
    <source>
        <dbReference type="ARBA" id="ARBA00022777"/>
    </source>
</evidence>
<organism evidence="12 13">
    <name type="scientific">Crossiella cryophila</name>
    <dbReference type="NCBI Taxonomy" id="43355"/>
    <lineage>
        <taxon>Bacteria</taxon>
        <taxon>Bacillati</taxon>
        <taxon>Actinomycetota</taxon>
        <taxon>Actinomycetes</taxon>
        <taxon>Pseudonocardiales</taxon>
        <taxon>Pseudonocardiaceae</taxon>
        <taxon>Crossiella</taxon>
    </lineage>
</organism>
<dbReference type="EMBL" id="JACHMH010000001">
    <property type="protein sequence ID" value="MBB4675425.1"/>
    <property type="molecule type" value="Genomic_DNA"/>
</dbReference>
<evidence type="ECO:0000256" key="1">
    <source>
        <dbReference type="ARBA" id="ARBA00000151"/>
    </source>
</evidence>
<evidence type="ECO:0000256" key="10">
    <source>
        <dbReference type="SAM" id="MobiDB-lite"/>
    </source>
</evidence>
<evidence type="ECO:0000313" key="12">
    <source>
        <dbReference type="EMBL" id="MBB4675425.1"/>
    </source>
</evidence>
<dbReference type="EC" id="2.7.4.7" evidence="12"/>
<dbReference type="GO" id="GO:0008902">
    <property type="term" value="F:hydroxymethylpyrimidine kinase activity"/>
    <property type="evidence" value="ECO:0007669"/>
    <property type="project" value="UniProtKB-EC"/>
</dbReference>
<dbReference type="Pfam" id="PF08543">
    <property type="entry name" value="Phos_pyr_kin"/>
    <property type="match status" value="1"/>
</dbReference>
<dbReference type="EC" id="2.7.1.49" evidence="12"/>
<evidence type="ECO:0000256" key="4">
    <source>
        <dbReference type="ARBA" id="ARBA00004769"/>
    </source>
</evidence>
<comment type="function">
    <text evidence="3">Catalyzes the phosphorylation of hydroxymethylpyrimidine phosphate (HMP-P) to HMP-PP, and of HMP to HMP-P.</text>
</comment>
<dbReference type="FunFam" id="3.40.1190.20:FF:000003">
    <property type="entry name" value="Phosphomethylpyrimidine kinase ThiD"/>
    <property type="match status" value="1"/>
</dbReference>
<comment type="catalytic activity">
    <reaction evidence="1">
        <text>4-amino-5-hydroxymethyl-2-methylpyrimidine + ATP = 4-amino-2-methyl-5-(phosphooxymethyl)pyrimidine + ADP + H(+)</text>
        <dbReference type="Rhea" id="RHEA:23096"/>
        <dbReference type="ChEBI" id="CHEBI:15378"/>
        <dbReference type="ChEBI" id="CHEBI:16892"/>
        <dbReference type="ChEBI" id="CHEBI:30616"/>
        <dbReference type="ChEBI" id="CHEBI:58354"/>
        <dbReference type="ChEBI" id="CHEBI:456216"/>
        <dbReference type="EC" id="2.7.1.49"/>
    </reaction>
</comment>
<evidence type="ECO:0000259" key="11">
    <source>
        <dbReference type="Pfam" id="PF08543"/>
    </source>
</evidence>
<evidence type="ECO:0000256" key="8">
    <source>
        <dbReference type="ARBA" id="ARBA00022840"/>
    </source>
</evidence>
<comment type="catalytic activity">
    <reaction evidence="2">
        <text>4-amino-2-methyl-5-(phosphooxymethyl)pyrimidine + ATP = 4-amino-2-methyl-5-(diphosphooxymethyl)pyrimidine + ADP</text>
        <dbReference type="Rhea" id="RHEA:19893"/>
        <dbReference type="ChEBI" id="CHEBI:30616"/>
        <dbReference type="ChEBI" id="CHEBI:57841"/>
        <dbReference type="ChEBI" id="CHEBI:58354"/>
        <dbReference type="ChEBI" id="CHEBI:456216"/>
        <dbReference type="EC" id="2.7.4.7"/>
    </reaction>
</comment>
<dbReference type="GO" id="GO:0009228">
    <property type="term" value="P:thiamine biosynthetic process"/>
    <property type="evidence" value="ECO:0007669"/>
    <property type="project" value="UniProtKB-KW"/>
</dbReference>
<comment type="pathway">
    <text evidence="4">Cofactor biosynthesis; thiamine diphosphate biosynthesis; 4-amino-2-methyl-5-diphosphomethylpyrimidine from 5-amino-1-(5-phospho-D-ribosyl)imidazole: step 3/3.</text>
</comment>
<dbReference type="PANTHER" id="PTHR20858:SF17">
    <property type="entry name" value="HYDROXYMETHYLPYRIMIDINE_PHOSPHOMETHYLPYRIMIDINE KINASE THI20-RELATED"/>
    <property type="match status" value="1"/>
</dbReference>
<protein>
    <submittedName>
        <fullName evidence="12">Hydroxymethylpyrimidine/phosphomethylpyrimidine kinase</fullName>
        <ecNumber evidence="12">2.7.1.49</ecNumber>
        <ecNumber evidence="12">2.7.4.7</ecNumber>
    </submittedName>
</protein>
<keyword evidence="8" id="KW-0067">ATP-binding</keyword>
<dbReference type="Proteomes" id="UP000533598">
    <property type="component" value="Unassembled WGS sequence"/>
</dbReference>
<dbReference type="InterPro" id="IPR004399">
    <property type="entry name" value="HMP/HMP-P_kinase_dom"/>
</dbReference>
<gene>
    <name evidence="12" type="ORF">HNR67_001543</name>
</gene>
<dbReference type="CDD" id="cd01169">
    <property type="entry name" value="HMPP_kinase"/>
    <property type="match status" value="1"/>
</dbReference>
<keyword evidence="9" id="KW-0784">Thiamine biosynthesis</keyword>
<dbReference type="RefSeq" id="WP_185001401.1">
    <property type="nucleotide sequence ID" value="NZ_BAAAUI010000006.1"/>
</dbReference>
<dbReference type="InterPro" id="IPR013749">
    <property type="entry name" value="PM/HMP-P_kinase-1"/>
</dbReference>
<dbReference type="GO" id="GO:0009229">
    <property type="term" value="P:thiamine diphosphate biosynthetic process"/>
    <property type="evidence" value="ECO:0007669"/>
    <property type="project" value="UniProtKB-UniPathway"/>
</dbReference>
<proteinExistence type="predicted"/>
<dbReference type="NCBIfam" id="TIGR00097">
    <property type="entry name" value="HMP-P_kinase"/>
    <property type="match status" value="1"/>
</dbReference>
<evidence type="ECO:0000256" key="5">
    <source>
        <dbReference type="ARBA" id="ARBA00022679"/>
    </source>
</evidence>
<keyword evidence="13" id="KW-1185">Reference proteome</keyword>
<name>A0A7W7FRZ6_9PSEU</name>
<feature type="domain" description="Pyridoxamine kinase/Phosphomethylpyrimidine kinase" evidence="11">
    <location>
        <begin position="21"/>
        <end position="270"/>
    </location>
</feature>
<dbReference type="SUPFAM" id="SSF53613">
    <property type="entry name" value="Ribokinase-like"/>
    <property type="match status" value="1"/>
</dbReference>
<reference evidence="12 13" key="1">
    <citation type="submission" date="2020-08" db="EMBL/GenBank/DDBJ databases">
        <title>Sequencing the genomes of 1000 actinobacteria strains.</title>
        <authorList>
            <person name="Klenk H.-P."/>
        </authorList>
    </citation>
    <scope>NUCLEOTIDE SEQUENCE [LARGE SCALE GENOMIC DNA]</scope>
    <source>
        <strain evidence="12 13">DSM 44230</strain>
    </source>
</reference>
<evidence type="ECO:0000313" key="13">
    <source>
        <dbReference type="Proteomes" id="UP000533598"/>
    </source>
</evidence>
<dbReference type="GO" id="GO:0005524">
    <property type="term" value="F:ATP binding"/>
    <property type="evidence" value="ECO:0007669"/>
    <property type="project" value="UniProtKB-KW"/>
</dbReference>
<dbReference type="InterPro" id="IPR029056">
    <property type="entry name" value="Ribokinase-like"/>
</dbReference>
<dbReference type="AlphaFoldDB" id="A0A7W7FRZ6"/>
<keyword evidence="7 12" id="KW-0418">Kinase</keyword>
<dbReference type="GO" id="GO:0005829">
    <property type="term" value="C:cytosol"/>
    <property type="evidence" value="ECO:0007669"/>
    <property type="project" value="TreeGrafter"/>
</dbReference>
<accession>A0A7W7FRZ6</accession>
<keyword evidence="5 12" id="KW-0808">Transferase</keyword>
<sequence length="282" mass="29724">MTEQHAGAPTPPRALTIAGSDSGGGAGLQADLRTFLGCGVHGMTAITAITVQNSLGVTGIVEIPPETVAAQIEVVATDIGVQAAKTGMLANAEIITAIAKACDTVGIGRDGRSPFVVDPVAASMHGDPLLRDNALEAFKRELFPRATLVTPNLDEVRLLTGIDVKHRDELRDAAVAMHAYGPQWTLIKSGHLSSDPQCVDLLYDGKTFLELPGPRYDTVHTHGGGDTLASAITSALAKGWDLVEAVRFGKRYVREAVRQSYPLGGGVGPVSGMWRIRDLDEV</sequence>
<evidence type="ECO:0000256" key="6">
    <source>
        <dbReference type="ARBA" id="ARBA00022741"/>
    </source>
</evidence>
<evidence type="ECO:0000256" key="2">
    <source>
        <dbReference type="ARBA" id="ARBA00000565"/>
    </source>
</evidence>
<dbReference type="PANTHER" id="PTHR20858">
    <property type="entry name" value="PHOSPHOMETHYLPYRIMIDINE KINASE"/>
    <property type="match status" value="1"/>
</dbReference>
<evidence type="ECO:0000256" key="3">
    <source>
        <dbReference type="ARBA" id="ARBA00003848"/>
    </source>
</evidence>
<feature type="region of interest" description="Disordered" evidence="10">
    <location>
        <begin position="1"/>
        <end position="20"/>
    </location>
</feature>
<dbReference type="GO" id="GO:0008972">
    <property type="term" value="F:phosphomethylpyrimidine kinase activity"/>
    <property type="evidence" value="ECO:0007669"/>
    <property type="project" value="UniProtKB-EC"/>
</dbReference>